<evidence type="ECO:0000313" key="3">
    <source>
        <dbReference type="WBParaSite" id="MhA1_Contig865.frz3.gene7"/>
    </source>
</evidence>
<dbReference type="WBParaSite" id="MhA1_Contig865.frz3.gene7">
    <property type="protein sequence ID" value="MhA1_Contig865.frz3.gene7"/>
    <property type="gene ID" value="MhA1_Contig865.frz3.gene7"/>
</dbReference>
<sequence length="137" mass="15744">MALSGLKICSSCSILCTLILLVIIQVVSTGKGKKKMNDEFTNLGGLTEGGSETNPKDIFEKVDGYNQHLQDFLTKNNPQRRIWNINIIKLKKLNINILNFLSNSKRFKTFYENFNDTLKECKYEEDNESIKVFSERN</sequence>
<accession>A0A1I8C1E7</accession>
<keyword evidence="1" id="KW-0732">Signal</keyword>
<proteinExistence type="predicted"/>
<feature type="chain" id="PRO_5009316371" evidence="1">
    <location>
        <begin position="30"/>
        <end position="137"/>
    </location>
</feature>
<reference evidence="3" key="1">
    <citation type="submission" date="2016-11" db="UniProtKB">
        <authorList>
            <consortium name="WormBaseParasite"/>
        </authorList>
    </citation>
    <scope>IDENTIFICATION</scope>
</reference>
<feature type="signal peptide" evidence="1">
    <location>
        <begin position="1"/>
        <end position="29"/>
    </location>
</feature>
<organism evidence="2 3">
    <name type="scientific">Meloidogyne hapla</name>
    <name type="common">Root-knot nematode worm</name>
    <dbReference type="NCBI Taxonomy" id="6305"/>
    <lineage>
        <taxon>Eukaryota</taxon>
        <taxon>Metazoa</taxon>
        <taxon>Ecdysozoa</taxon>
        <taxon>Nematoda</taxon>
        <taxon>Chromadorea</taxon>
        <taxon>Rhabditida</taxon>
        <taxon>Tylenchina</taxon>
        <taxon>Tylenchomorpha</taxon>
        <taxon>Tylenchoidea</taxon>
        <taxon>Meloidogynidae</taxon>
        <taxon>Meloidogyninae</taxon>
        <taxon>Meloidogyne</taxon>
    </lineage>
</organism>
<name>A0A1I8C1E7_MELHA</name>
<dbReference type="Proteomes" id="UP000095281">
    <property type="component" value="Unplaced"/>
</dbReference>
<protein>
    <submittedName>
        <fullName evidence="3">Plasmodium RESA N-terminal domain-containing protein</fullName>
    </submittedName>
</protein>
<keyword evidence="2" id="KW-1185">Reference proteome</keyword>
<evidence type="ECO:0000313" key="2">
    <source>
        <dbReference type="Proteomes" id="UP000095281"/>
    </source>
</evidence>
<evidence type="ECO:0000256" key="1">
    <source>
        <dbReference type="SAM" id="SignalP"/>
    </source>
</evidence>
<dbReference type="AlphaFoldDB" id="A0A1I8C1E7"/>